<reference evidence="1" key="1">
    <citation type="submission" date="2022-07" db="EMBL/GenBank/DDBJ databases">
        <authorList>
            <person name="Macas J."/>
            <person name="Novak P."/>
            <person name="Neumann P."/>
        </authorList>
    </citation>
    <scope>NUCLEOTIDE SEQUENCE</scope>
</reference>
<dbReference type="AlphaFoldDB" id="A0A9P0Z7P9"/>
<comment type="caution">
    <text evidence="1">The sequence shown here is derived from an EMBL/GenBank/DDBJ whole genome shotgun (WGS) entry which is preliminary data.</text>
</comment>
<proteinExistence type="predicted"/>
<organism evidence="1 2">
    <name type="scientific">Cuscuta europaea</name>
    <name type="common">European dodder</name>
    <dbReference type="NCBI Taxonomy" id="41803"/>
    <lineage>
        <taxon>Eukaryota</taxon>
        <taxon>Viridiplantae</taxon>
        <taxon>Streptophyta</taxon>
        <taxon>Embryophyta</taxon>
        <taxon>Tracheophyta</taxon>
        <taxon>Spermatophyta</taxon>
        <taxon>Magnoliopsida</taxon>
        <taxon>eudicotyledons</taxon>
        <taxon>Gunneridae</taxon>
        <taxon>Pentapetalae</taxon>
        <taxon>asterids</taxon>
        <taxon>lamiids</taxon>
        <taxon>Solanales</taxon>
        <taxon>Convolvulaceae</taxon>
        <taxon>Cuscuteae</taxon>
        <taxon>Cuscuta</taxon>
        <taxon>Cuscuta subgen. Cuscuta</taxon>
    </lineage>
</organism>
<accession>A0A9P0Z7P9</accession>
<keyword evidence="2" id="KW-1185">Reference proteome</keyword>
<protein>
    <submittedName>
        <fullName evidence="1">Uncharacterized protein</fullName>
    </submittedName>
</protein>
<sequence length="52" mass="5335">MAPAVVSEVTAAPAAEVATMALEVEASEVVAALFGVLEAVVESRILDSLFIF</sequence>
<dbReference type="Proteomes" id="UP001152484">
    <property type="component" value="Unassembled WGS sequence"/>
</dbReference>
<evidence type="ECO:0000313" key="1">
    <source>
        <dbReference type="EMBL" id="CAH9089511.1"/>
    </source>
</evidence>
<gene>
    <name evidence="1" type="ORF">CEURO_LOCUS10938</name>
</gene>
<dbReference type="EMBL" id="CAMAPE010000020">
    <property type="protein sequence ID" value="CAH9089511.1"/>
    <property type="molecule type" value="Genomic_DNA"/>
</dbReference>
<evidence type="ECO:0000313" key="2">
    <source>
        <dbReference type="Proteomes" id="UP001152484"/>
    </source>
</evidence>
<name>A0A9P0Z7P9_CUSEU</name>